<feature type="compositionally biased region" description="Acidic residues" evidence="6">
    <location>
        <begin position="821"/>
        <end position="830"/>
    </location>
</feature>
<dbReference type="Gene3D" id="2.60.40.10">
    <property type="entry name" value="Immunoglobulins"/>
    <property type="match status" value="1"/>
</dbReference>
<dbReference type="InterPro" id="IPR032350">
    <property type="entry name" value="Nbr1_FW"/>
</dbReference>
<dbReference type="EMBL" id="SEYY01002532">
    <property type="protein sequence ID" value="KAB7504717.1"/>
    <property type="molecule type" value="Genomic_DNA"/>
</dbReference>
<feature type="compositionally biased region" description="Low complexity" evidence="6">
    <location>
        <begin position="1226"/>
        <end position="1236"/>
    </location>
</feature>
<organism evidence="8 9">
    <name type="scientific">Armadillidium nasatum</name>
    <dbReference type="NCBI Taxonomy" id="96803"/>
    <lineage>
        <taxon>Eukaryota</taxon>
        <taxon>Metazoa</taxon>
        <taxon>Ecdysozoa</taxon>
        <taxon>Arthropoda</taxon>
        <taxon>Crustacea</taxon>
        <taxon>Multicrustacea</taxon>
        <taxon>Malacostraca</taxon>
        <taxon>Eumalacostraca</taxon>
        <taxon>Peracarida</taxon>
        <taxon>Isopoda</taxon>
        <taxon>Oniscidea</taxon>
        <taxon>Crinocheta</taxon>
        <taxon>Armadillidiidae</taxon>
        <taxon>Armadillidium</taxon>
    </lineage>
</organism>
<feature type="region of interest" description="Disordered" evidence="6">
    <location>
        <begin position="809"/>
        <end position="830"/>
    </location>
</feature>
<feature type="compositionally biased region" description="Acidic residues" evidence="6">
    <location>
        <begin position="1010"/>
        <end position="1027"/>
    </location>
</feature>
<dbReference type="PANTHER" id="PTHR20930:SF0">
    <property type="entry name" value="PROTEIN ILRUN"/>
    <property type="match status" value="1"/>
</dbReference>
<keyword evidence="2" id="KW-0479">Metal-binding</keyword>
<dbReference type="PANTHER" id="PTHR20930">
    <property type="entry name" value="OVARIAN CARCINOMA ANTIGEN CA125-RELATED"/>
    <property type="match status" value="1"/>
</dbReference>
<dbReference type="GO" id="GO:0005776">
    <property type="term" value="C:autophagosome"/>
    <property type="evidence" value="ECO:0007669"/>
    <property type="project" value="UniProtKB-SubCell"/>
</dbReference>
<evidence type="ECO:0000256" key="6">
    <source>
        <dbReference type="SAM" id="MobiDB-lite"/>
    </source>
</evidence>
<name>A0A5N5TEQ9_9CRUS</name>
<dbReference type="FunFam" id="2.60.40.10:FF:000199">
    <property type="entry name" value="next to BRCA1 gene 1 protein-like"/>
    <property type="match status" value="1"/>
</dbReference>
<feature type="domain" description="Nbr1 FW" evidence="7">
    <location>
        <begin position="542"/>
        <end position="637"/>
    </location>
</feature>
<evidence type="ECO:0000256" key="2">
    <source>
        <dbReference type="ARBA" id="ARBA00022723"/>
    </source>
</evidence>
<dbReference type="GO" id="GO:0008270">
    <property type="term" value="F:zinc ion binding"/>
    <property type="evidence" value="ECO:0007669"/>
    <property type="project" value="UniProtKB-KW"/>
</dbReference>
<gene>
    <name evidence="8" type="primary">NBR1</name>
    <name evidence="8" type="ORF">Anas_03076</name>
</gene>
<feature type="compositionally biased region" description="Low complexity" evidence="6">
    <location>
        <begin position="973"/>
        <end position="990"/>
    </location>
</feature>
<comment type="subcellular location">
    <subcellularLocation>
        <location evidence="1">Cytoplasmic vesicle</location>
        <location evidence="1">Autophagosome</location>
    </subcellularLocation>
</comment>
<evidence type="ECO:0000256" key="1">
    <source>
        <dbReference type="ARBA" id="ARBA00004419"/>
    </source>
</evidence>
<keyword evidence="9" id="KW-1185">Reference proteome</keyword>
<evidence type="ECO:0000256" key="5">
    <source>
        <dbReference type="ARBA" id="ARBA00023329"/>
    </source>
</evidence>
<feature type="compositionally biased region" description="Acidic residues" evidence="6">
    <location>
        <begin position="1035"/>
        <end position="1062"/>
    </location>
</feature>
<feature type="compositionally biased region" description="Basic and acidic residues" evidence="6">
    <location>
        <begin position="1312"/>
        <end position="1328"/>
    </location>
</feature>
<accession>A0A5N5TEQ9</accession>
<feature type="region of interest" description="Disordered" evidence="6">
    <location>
        <begin position="914"/>
        <end position="1129"/>
    </location>
</feature>
<protein>
    <submittedName>
        <fullName evidence="8">Next to BRCA1 protein 1</fullName>
    </submittedName>
</protein>
<dbReference type="InterPro" id="IPR013783">
    <property type="entry name" value="Ig-like_fold"/>
</dbReference>
<feature type="compositionally biased region" description="Basic and acidic residues" evidence="6">
    <location>
        <begin position="1102"/>
        <end position="1121"/>
    </location>
</feature>
<comment type="caution">
    <text evidence="8">The sequence shown here is derived from an EMBL/GenBank/DDBJ whole genome shotgun (WGS) entry which is preliminary data.</text>
</comment>
<feature type="compositionally biased region" description="Basic and acidic residues" evidence="6">
    <location>
        <begin position="952"/>
        <end position="972"/>
    </location>
</feature>
<dbReference type="CDD" id="cd14947">
    <property type="entry name" value="NBR1_like"/>
    <property type="match status" value="1"/>
</dbReference>
<sequence>MTSKKTSSPFFAGTFSSNGDSSSAEEEDDDVFLNSRLDVISRTCDDMDDDGLEYYENPNSSCLLNFKKNANSESSLFTPSPKTEDNAVIFSVHLYGKYYGDVGLFEPDICVLDWRDFKVYIFSSLNLDSFYSYIISYYDEEGYKSLLESEANYEEVLKIAKCKARVDEKLSLYITRTGGGLTNSIRSLVSSSLRRVNSVGGSKSNLNCKIVDLNNEEMSSSFAPDSRLEELSSPQENYFGDNYQSYDKNFYGCKKHCLGKDSIPPFTANPPVANRNWNTPLESQDSENSVEVPAWFSTYMKQFKEDLSLEVSSKIEERFDEAVGNLSATDVEAKLRGLLTGYSSELQNKVLCCCKSPNGHCQKSESVNQSVVFNNICRQETMERQLVTPQSVSKFDQREDSIEGEGVNNQIYFLEKLLRREEEILDFLDSTNEKIKQRMRSNSDYKFNSLSFDYNVSYHFVIDEILFVLQMEVNNEGIARLAYVQELISSREVDTKNAKGGNVVNGVPNRPKLYPYKNNGLKTMDNIYKKEFDAMFIKDENLVDGSLVEPEQKFTKRWTVKNSGFKTWDKETYLICKSSDMKPSRESIPCPPLSPGEEGTISADFTAPPCPGTFTSQWRFMHGEDLFGDHLWCQLEVSAKSDILDNGKPPSLSSLHSQAQSLQEMTKDPNFIVPVDLIPRMFEKTSIELFCYMSKDNLARLSSEEILYYLLYIVRIAKPDFTTLPDRRPLDFLCKYLNRGTENDFDHLSSFMDKHFFENCFKDSFKEKEIIQCYEELFTTKDSDTLLSRIKQFQNRFINNSCSYSALSSDTEDEEVKKAEDLEEEDEDDIDQEVNEALFETNDRETAPLIDEQNDNTEDRPVNIEDVVIENNIIPTPSDFSDVENRDYESEYDQLDEVVENEVAVSKHELTVEQSGLENIDSDIDIEHINTPSIPDQNHNPDELESLIDTEDERHSERVESENEQACGKDVDSSSCKSSDSEPVSDSDSCVGSDENDDDDNDDDHHHNDEDDGIEVDDNELDNDVDQIDYHADASDEEFNNEDDIEADTSDNNDDDDDENDNDDHRENDLNKSEIGKDIQSKSSSKTSLEGAALSGITSNINEKDRTESNGDSNPLDKKPTPESVLSNHETNLKKNITILRENFSQNVDVQLDFEEEVQGHSFNTERSDPLTFQEKHFTVSTRLPPDPVHVPDSDDESFDGLVFIKDCDIPSSLPPTEPCSPSNPLPSLNKPSELNESFSCSSFSEIDDEADEEVLRENEPENPESSIHESESTDLCSETSESAAVDDEQASSVYYESSLAEECLEQFYSVRTDDHQETDAKHLKSPEENGDSGSSTSHTLKDFAASESSGSYDVNEAPVVDLAQEESTSEFEYVANVDN</sequence>
<dbReference type="Proteomes" id="UP000326759">
    <property type="component" value="Unassembled WGS sequence"/>
</dbReference>
<feature type="region of interest" description="Disordered" evidence="6">
    <location>
        <begin position="1214"/>
        <end position="1294"/>
    </location>
</feature>
<dbReference type="Pfam" id="PF16158">
    <property type="entry name" value="N_BRCA1_IG"/>
    <property type="match status" value="1"/>
</dbReference>
<feature type="region of interest" description="Disordered" evidence="6">
    <location>
        <begin position="1311"/>
        <end position="1380"/>
    </location>
</feature>
<feature type="compositionally biased region" description="Pro residues" evidence="6">
    <location>
        <begin position="1214"/>
        <end position="1225"/>
    </location>
</feature>
<keyword evidence="4" id="KW-0862">Zinc</keyword>
<feature type="region of interest" description="Disordered" evidence="6">
    <location>
        <begin position="1"/>
        <end position="29"/>
    </location>
</feature>
<feature type="compositionally biased region" description="Basic and acidic residues" evidence="6">
    <location>
        <begin position="1063"/>
        <end position="1080"/>
    </location>
</feature>
<keyword evidence="3" id="KW-0863">Zinc-finger</keyword>
<evidence type="ECO:0000256" key="4">
    <source>
        <dbReference type="ARBA" id="ARBA00022833"/>
    </source>
</evidence>
<proteinExistence type="predicted"/>
<feature type="compositionally biased region" description="Polar residues" evidence="6">
    <location>
        <begin position="1274"/>
        <end position="1283"/>
    </location>
</feature>
<reference evidence="8 9" key="1">
    <citation type="journal article" date="2019" name="PLoS Biol.">
        <title>Sex chromosomes control vertical transmission of feminizing Wolbachia symbionts in an isopod.</title>
        <authorList>
            <person name="Becking T."/>
            <person name="Chebbi M.A."/>
            <person name="Giraud I."/>
            <person name="Moumen B."/>
            <person name="Laverre T."/>
            <person name="Caubet Y."/>
            <person name="Peccoud J."/>
            <person name="Gilbert C."/>
            <person name="Cordaux R."/>
        </authorList>
    </citation>
    <scope>NUCLEOTIDE SEQUENCE [LARGE SCALE GENOMIC DNA]</scope>
    <source>
        <strain evidence="8">ANa2</strain>
        <tissue evidence="8">Whole body excluding digestive tract and cuticle</tissue>
    </source>
</reference>
<keyword evidence="5" id="KW-0968">Cytoplasmic vesicle</keyword>
<evidence type="ECO:0000259" key="7">
    <source>
        <dbReference type="Pfam" id="PF16158"/>
    </source>
</evidence>
<evidence type="ECO:0000313" key="8">
    <source>
        <dbReference type="EMBL" id="KAB7504717.1"/>
    </source>
</evidence>
<evidence type="ECO:0000256" key="3">
    <source>
        <dbReference type="ARBA" id="ARBA00022771"/>
    </source>
</evidence>
<dbReference type="GO" id="GO:0031410">
    <property type="term" value="C:cytoplasmic vesicle"/>
    <property type="evidence" value="ECO:0007669"/>
    <property type="project" value="UniProtKB-KW"/>
</dbReference>
<evidence type="ECO:0000313" key="9">
    <source>
        <dbReference type="Proteomes" id="UP000326759"/>
    </source>
</evidence>
<dbReference type="OrthoDB" id="6416720at2759"/>